<dbReference type="RefSeq" id="WP_371753235.1">
    <property type="nucleotide sequence ID" value="NZ_JAYJLD010000006.1"/>
</dbReference>
<dbReference type="SUPFAM" id="SSF55120">
    <property type="entry name" value="Pseudouridine synthase"/>
    <property type="match status" value="1"/>
</dbReference>
<comment type="function">
    <text evidence="5">Responsible for synthesis of pseudouridine from uracil-55 in the psi GC loop of transfer RNAs.</text>
</comment>
<accession>A0ABU5ZHH1</accession>
<protein>
    <recommendedName>
        <fullName evidence="5">tRNA pseudouridine synthase B</fullName>
        <ecNumber evidence="5">5.4.99.25</ecNumber>
    </recommendedName>
    <alternativeName>
        <fullName evidence="5">tRNA pseudouridine(55) synthase</fullName>
        <shortName evidence="5">Psi55 synthase</shortName>
    </alternativeName>
    <alternativeName>
        <fullName evidence="5">tRNA pseudouridylate synthase</fullName>
    </alternativeName>
    <alternativeName>
        <fullName evidence="5">tRNA-uridine isomerase</fullName>
    </alternativeName>
</protein>
<dbReference type="EMBL" id="JAYJLD010000006">
    <property type="protein sequence ID" value="MEB3101116.1"/>
    <property type="molecule type" value="Genomic_DNA"/>
</dbReference>
<dbReference type="EC" id="5.4.99.25" evidence="5"/>
<dbReference type="Pfam" id="PF16198">
    <property type="entry name" value="TruB_C_2"/>
    <property type="match status" value="1"/>
</dbReference>
<gene>
    <name evidence="5 8" type="primary">truB</name>
    <name evidence="8" type="ORF">VF724_05510</name>
</gene>
<dbReference type="GO" id="GO:0160148">
    <property type="term" value="F:tRNA pseudouridine(55) synthase activity"/>
    <property type="evidence" value="ECO:0007669"/>
    <property type="project" value="UniProtKB-EC"/>
</dbReference>
<sequence length="300" mass="33421">MDGVIVMMKPAGWTSHDVVAKARRILGIKRIGHTGTLDPEVTGVLPLCIGRATRLVEYIQDLPKEYAAELTIGYATDTEDTSGNIVEKSDRVSVTREKAEAVLRSFVGAIEQTPPMYSAVKVNGKRLYEWARQGKEVERNSRKVHIYEIELLEFQHSFPYPKIRFRVKCSKGTYIRTLCKDIGQALGYPSVMSGLVRTTTGNFRLEQCITIEQLEQIVERGELAASLIPPDQAVKHFPQVTVAEAFVQKALNGQKLPLSALGNFPAEGGKARLYTEQLVFLGIYDIRSEDSAAVPLKLFH</sequence>
<feature type="domain" description="tRNA pseudouridylate synthase B C-terminal" evidence="7">
    <location>
        <begin position="176"/>
        <end position="234"/>
    </location>
</feature>
<comment type="caution">
    <text evidence="8">The sequence shown here is derived from an EMBL/GenBank/DDBJ whole genome shotgun (WGS) entry which is preliminary data.</text>
</comment>
<evidence type="ECO:0000256" key="3">
    <source>
        <dbReference type="ARBA" id="ARBA00022694"/>
    </source>
</evidence>
<dbReference type="PANTHER" id="PTHR13767">
    <property type="entry name" value="TRNA-PSEUDOURIDINE SYNTHASE"/>
    <property type="match status" value="1"/>
</dbReference>
<reference evidence="8" key="1">
    <citation type="submission" date="2023-12" db="EMBL/GenBank/DDBJ databases">
        <title>Fervidustalea candida gen. nov., sp. nov., a novel member of the family Paenibacillaceae isolated from a geothermal area.</title>
        <authorList>
            <person name="Li W.-J."/>
            <person name="Jiao J.-Y."/>
            <person name="Chen Y."/>
        </authorList>
    </citation>
    <scope>NUCLEOTIDE SEQUENCE</scope>
    <source>
        <strain evidence="8">SYSU GA230002</strain>
    </source>
</reference>
<evidence type="ECO:0000313" key="9">
    <source>
        <dbReference type="Proteomes" id="UP001310386"/>
    </source>
</evidence>
<feature type="domain" description="Pseudouridine synthase II N-terminal" evidence="6">
    <location>
        <begin position="23"/>
        <end position="175"/>
    </location>
</feature>
<keyword evidence="9" id="KW-1185">Reference proteome</keyword>
<keyword evidence="4 5" id="KW-0413">Isomerase</keyword>
<dbReference type="PANTHER" id="PTHR13767:SF2">
    <property type="entry name" value="PSEUDOURIDYLATE SYNTHASE TRUB1"/>
    <property type="match status" value="1"/>
</dbReference>
<dbReference type="CDD" id="cd02573">
    <property type="entry name" value="PseudoU_synth_EcTruB"/>
    <property type="match status" value="1"/>
</dbReference>
<name>A0ABU5ZHH1_9BACL</name>
<dbReference type="NCBIfam" id="TIGR00431">
    <property type="entry name" value="TruB"/>
    <property type="match status" value="1"/>
</dbReference>
<comment type="similarity">
    <text evidence="2 5">Belongs to the pseudouridine synthase TruB family. Type 1 subfamily.</text>
</comment>
<dbReference type="InterPro" id="IPR020103">
    <property type="entry name" value="PsdUridine_synth_cat_dom_sf"/>
</dbReference>
<dbReference type="Gene3D" id="3.30.2350.10">
    <property type="entry name" value="Pseudouridine synthase"/>
    <property type="match status" value="1"/>
</dbReference>
<evidence type="ECO:0000313" key="8">
    <source>
        <dbReference type="EMBL" id="MEB3101116.1"/>
    </source>
</evidence>
<dbReference type="HAMAP" id="MF_01080">
    <property type="entry name" value="TruB_bact"/>
    <property type="match status" value="1"/>
</dbReference>
<comment type="catalytic activity">
    <reaction evidence="1 5">
        <text>uridine(55) in tRNA = pseudouridine(55) in tRNA</text>
        <dbReference type="Rhea" id="RHEA:42532"/>
        <dbReference type="Rhea" id="RHEA-COMP:10101"/>
        <dbReference type="Rhea" id="RHEA-COMP:10102"/>
        <dbReference type="ChEBI" id="CHEBI:65314"/>
        <dbReference type="ChEBI" id="CHEBI:65315"/>
        <dbReference type="EC" id="5.4.99.25"/>
    </reaction>
</comment>
<dbReference type="InterPro" id="IPR032819">
    <property type="entry name" value="TruB_C"/>
</dbReference>
<evidence type="ECO:0000259" key="7">
    <source>
        <dbReference type="Pfam" id="PF16198"/>
    </source>
</evidence>
<dbReference type="Pfam" id="PF01509">
    <property type="entry name" value="TruB_N"/>
    <property type="match status" value="1"/>
</dbReference>
<proteinExistence type="inferred from homology"/>
<evidence type="ECO:0000256" key="5">
    <source>
        <dbReference type="HAMAP-Rule" id="MF_01080"/>
    </source>
</evidence>
<evidence type="ECO:0000256" key="4">
    <source>
        <dbReference type="ARBA" id="ARBA00023235"/>
    </source>
</evidence>
<dbReference type="Proteomes" id="UP001310386">
    <property type="component" value="Unassembled WGS sequence"/>
</dbReference>
<dbReference type="InterPro" id="IPR014780">
    <property type="entry name" value="tRNA_psdUridine_synth_TruB"/>
</dbReference>
<feature type="active site" description="Nucleophile" evidence="5">
    <location>
        <position position="38"/>
    </location>
</feature>
<keyword evidence="3 5" id="KW-0819">tRNA processing</keyword>
<organism evidence="8 9">
    <name type="scientific">Ferviditalea candida</name>
    <dbReference type="NCBI Taxonomy" id="3108399"/>
    <lineage>
        <taxon>Bacteria</taxon>
        <taxon>Bacillati</taxon>
        <taxon>Bacillota</taxon>
        <taxon>Bacilli</taxon>
        <taxon>Bacillales</taxon>
        <taxon>Paenibacillaceae</taxon>
        <taxon>Ferviditalea</taxon>
    </lineage>
</organism>
<evidence type="ECO:0000259" key="6">
    <source>
        <dbReference type="Pfam" id="PF01509"/>
    </source>
</evidence>
<dbReference type="InterPro" id="IPR002501">
    <property type="entry name" value="PsdUridine_synth_N"/>
</dbReference>
<evidence type="ECO:0000256" key="2">
    <source>
        <dbReference type="ARBA" id="ARBA00005642"/>
    </source>
</evidence>
<evidence type="ECO:0000256" key="1">
    <source>
        <dbReference type="ARBA" id="ARBA00000385"/>
    </source>
</evidence>